<evidence type="ECO:0000313" key="1">
    <source>
        <dbReference type="EMBL" id="KAL3586150.1"/>
    </source>
</evidence>
<reference evidence="1 2" key="1">
    <citation type="journal article" date="2024" name="Plant Biotechnol. J.">
        <title>Genome and CRISPR/Cas9 system of a widespread forest tree (Populus alba) in the world.</title>
        <authorList>
            <person name="Liu Y.J."/>
            <person name="Jiang P.F."/>
            <person name="Han X.M."/>
            <person name="Li X.Y."/>
            <person name="Wang H.M."/>
            <person name="Wang Y.J."/>
            <person name="Wang X.X."/>
            <person name="Zeng Q.Y."/>
        </authorList>
    </citation>
    <scope>NUCLEOTIDE SEQUENCE [LARGE SCALE GENOMIC DNA]</scope>
    <source>
        <strain evidence="2">cv. PAL-ZL1</strain>
    </source>
</reference>
<protein>
    <submittedName>
        <fullName evidence="1">Uncharacterized protein</fullName>
    </submittedName>
</protein>
<organism evidence="1 2">
    <name type="scientific">Populus alba</name>
    <name type="common">White poplar</name>
    <dbReference type="NCBI Taxonomy" id="43335"/>
    <lineage>
        <taxon>Eukaryota</taxon>
        <taxon>Viridiplantae</taxon>
        <taxon>Streptophyta</taxon>
        <taxon>Embryophyta</taxon>
        <taxon>Tracheophyta</taxon>
        <taxon>Spermatophyta</taxon>
        <taxon>Magnoliopsida</taxon>
        <taxon>eudicotyledons</taxon>
        <taxon>Gunneridae</taxon>
        <taxon>Pentapetalae</taxon>
        <taxon>rosids</taxon>
        <taxon>fabids</taxon>
        <taxon>Malpighiales</taxon>
        <taxon>Salicaceae</taxon>
        <taxon>Saliceae</taxon>
        <taxon>Populus</taxon>
    </lineage>
</organism>
<sequence length="246" mass="27931">MLTPSRPTGINFQRNSGERSRWLWKTGTGFSGCMHVFSVEEEFFLSFDGKDINVLGWMTPRLVIVDPELMKEILSDKASYADLVDSRFQVNMILNEVLRLYPPVISLCQHTYKDTGIGNIHLPAGVDLALPMLLIHHDPEPWGDDVEEFRPERFLGGVSRASKEQIALFPFGWSLRTCIGQKVCHVRSQDGFGNDSAEFRIQSLTFLHPCSSYCYDTSTTAWCSNNNTSTLSCKLFQRCDFRCIAE</sequence>
<dbReference type="EMBL" id="RCHU02000006">
    <property type="protein sequence ID" value="KAL3586150.1"/>
    <property type="molecule type" value="Genomic_DNA"/>
</dbReference>
<comment type="caution">
    <text evidence="1">The sequence shown here is derived from an EMBL/GenBank/DDBJ whole genome shotgun (WGS) entry which is preliminary data.</text>
</comment>
<proteinExistence type="predicted"/>
<name>A0ACC4C3U2_POPAL</name>
<accession>A0ACC4C3U2</accession>
<keyword evidence="2" id="KW-1185">Reference proteome</keyword>
<gene>
    <name evidence="1" type="ORF">D5086_013017</name>
</gene>
<dbReference type="Proteomes" id="UP000309997">
    <property type="component" value="Unassembled WGS sequence"/>
</dbReference>
<evidence type="ECO:0000313" key="2">
    <source>
        <dbReference type="Proteomes" id="UP000309997"/>
    </source>
</evidence>